<keyword evidence="2" id="KW-1185">Reference proteome</keyword>
<organism evidence="1 2">
    <name type="scientific">Aromia moschata</name>
    <dbReference type="NCBI Taxonomy" id="1265417"/>
    <lineage>
        <taxon>Eukaryota</taxon>
        <taxon>Metazoa</taxon>
        <taxon>Ecdysozoa</taxon>
        <taxon>Arthropoda</taxon>
        <taxon>Hexapoda</taxon>
        <taxon>Insecta</taxon>
        <taxon>Pterygota</taxon>
        <taxon>Neoptera</taxon>
        <taxon>Endopterygota</taxon>
        <taxon>Coleoptera</taxon>
        <taxon>Polyphaga</taxon>
        <taxon>Cucujiformia</taxon>
        <taxon>Chrysomeloidea</taxon>
        <taxon>Cerambycidae</taxon>
        <taxon>Cerambycinae</taxon>
        <taxon>Callichromatini</taxon>
        <taxon>Aromia</taxon>
    </lineage>
</organism>
<dbReference type="Proteomes" id="UP001162162">
    <property type="component" value="Unassembled WGS sequence"/>
</dbReference>
<evidence type="ECO:0000313" key="1">
    <source>
        <dbReference type="EMBL" id="KAJ8952807.1"/>
    </source>
</evidence>
<name>A0AAV8YPD4_9CUCU</name>
<comment type="caution">
    <text evidence="1">The sequence shown here is derived from an EMBL/GenBank/DDBJ whole genome shotgun (WGS) entry which is preliminary data.</text>
</comment>
<evidence type="ECO:0000313" key="2">
    <source>
        <dbReference type="Proteomes" id="UP001162162"/>
    </source>
</evidence>
<reference evidence="1" key="1">
    <citation type="journal article" date="2023" name="Insect Mol. Biol.">
        <title>Genome sequencing provides insights into the evolution of gene families encoding plant cell wall-degrading enzymes in longhorned beetles.</title>
        <authorList>
            <person name="Shin N.R."/>
            <person name="Okamura Y."/>
            <person name="Kirsch R."/>
            <person name="Pauchet Y."/>
        </authorList>
    </citation>
    <scope>NUCLEOTIDE SEQUENCE</scope>
    <source>
        <strain evidence="1">AMC_N1</strain>
    </source>
</reference>
<dbReference type="AlphaFoldDB" id="A0AAV8YPD4"/>
<accession>A0AAV8YPD4</accession>
<proteinExistence type="predicted"/>
<dbReference type="EMBL" id="JAPWTK010000064">
    <property type="protein sequence ID" value="KAJ8952807.1"/>
    <property type="molecule type" value="Genomic_DNA"/>
</dbReference>
<gene>
    <name evidence="1" type="ORF">NQ318_008124</name>
</gene>
<protein>
    <submittedName>
        <fullName evidence="1">Uncharacterized protein</fullName>
    </submittedName>
</protein>
<sequence length="410" mass="48771">MEFQLSSNDGKNLSMEEKKQLEELVQAHSVVFEKTINMADASDFISDFHNIKGVLETTQLLKLFKHGVFANKLLKQQWFFHETFANVSAEEVVNELLPEVSYSIKHKLLKKLSVVLPEDKVDHVFDLTVNRYGLFIATVIITGCSSTKIESVFRNNQVNLRSRQLKIIYHKEPNLIKVYLHSHKNTRVQIFDKHFLTYIAQKDPSFFWELIETHIATNYHFKVGRKTTKQLIDVKKYDIVKYPDKYIKYLRHETLVRSLIKQGNFREFYYNIFPRDIEVLDNNGMHATCNQFLKYYPKHDQYHIFSQTFSAIFHEDIRSNIGCLDDYFLEIINDEEEKESLTEIKYKESTDDKYIKYFKTEKCFNLVKEKNSSYFICTRQKNTHMFISKIVCLKQGLRIIGKEHKHRIFY</sequence>